<gene>
    <name evidence="1" type="ORF">PFISCL1PPCAC_25935</name>
</gene>
<accession>A0AAV5WTI8</accession>
<dbReference type="Proteomes" id="UP001432322">
    <property type="component" value="Unassembled WGS sequence"/>
</dbReference>
<proteinExistence type="predicted"/>
<name>A0AAV5WTI8_9BILA</name>
<dbReference type="AlphaFoldDB" id="A0AAV5WTI8"/>
<dbReference type="EMBL" id="BTSY01000006">
    <property type="protein sequence ID" value="GMT34638.1"/>
    <property type="molecule type" value="Genomic_DNA"/>
</dbReference>
<organism evidence="1 2">
    <name type="scientific">Pristionchus fissidentatus</name>
    <dbReference type="NCBI Taxonomy" id="1538716"/>
    <lineage>
        <taxon>Eukaryota</taxon>
        <taxon>Metazoa</taxon>
        <taxon>Ecdysozoa</taxon>
        <taxon>Nematoda</taxon>
        <taxon>Chromadorea</taxon>
        <taxon>Rhabditida</taxon>
        <taxon>Rhabditina</taxon>
        <taxon>Diplogasteromorpha</taxon>
        <taxon>Diplogasteroidea</taxon>
        <taxon>Neodiplogasteridae</taxon>
        <taxon>Pristionchus</taxon>
    </lineage>
</organism>
<reference evidence="1" key="1">
    <citation type="submission" date="2023-10" db="EMBL/GenBank/DDBJ databases">
        <title>Genome assembly of Pristionchus species.</title>
        <authorList>
            <person name="Yoshida K."/>
            <person name="Sommer R.J."/>
        </authorList>
    </citation>
    <scope>NUCLEOTIDE SEQUENCE</scope>
    <source>
        <strain evidence="1">RS5133</strain>
    </source>
</reference>
<comment type="caution">
    <text evidence="1">The sequence shown here is derived from an EMBL/GenBank/DDBJ whole genome shotgun (WGS) entry which is preliminary data.</text>
</comment>
<sequence>MHLRTFLVHHSAAFRSDTKETCLCPSRFHGNRVYAGHCNVCVTSVYYRQGSVREALRCIRWRYHHDFPDMCRTGNGRSCEKAPHYDLAIDNCFGMHYLLRCFDSCQLTCSIIRFRKAIIVATNGQEHALSSFHFSGIWVHLIYSLDPSHSSPLACHARQQEIGETNLITVTLEHYRFFSNVPSLLHALFTYRFFNKFHDSWTRLIL</sequence>
<evidence type="ECO:0000313" key="1">
    <source>
        <dbReference type="EMBL" id="GMT34638.1"/>
    </source>
</evidence>
<protein>
    <submittedName>
        <fullName evidence="1">Uncharacterized protein</fullName>
    </submittedName>
</protein>
<evidence type="ECO:0000313" key="2">
    <source>
        <dbReference type="Proteomes" id="UP001432322"/>
    </source>
</evidence>
<keyword evidence="2" id="KW-1185">Reference proteome</keyword>